<dbReference type="Pfam" id="PF18912">
    <property type="entry name" value="DZR_2"/>
    <property type="match status" value="1"/>
</dbReference>
<accession>A0A9D1MNM0</accession>
<comment type="caution">
    <text evidence="3">The sequence shown here is derived from an EMBL/GenBank/DDBJ whole genome shotgun (WGS) entry which is preliminary data.</text>
</comment>
<dbReference type="InterPro" id="IPR000836">
    <property type="entry name" value="PRTase_dom"/>
</dbReference>
<feature type="domain" description="Double zinc ribbon" evidence="2">
    <location>
        <begin position="27"/>
        <end position="85"/>
    </location>
</feature>
<sequence>MLCYNKDVRRKKAISSLRYVKTSAATEFLYPFDVSCLLCGDEQGECSHGGFCENCRREIRENTGRVCQKCGRALIAEERFCEICREREREFDCARSCYVYEGGIRRVVTGYKYGAQLYAARYMARDMAELYEAAQMGCSVIVPSPTAKERVLERGFDHIELICEYLSEMLSLPLLKDAIIKEKNIAAQAGLSGKEREENVKGAYAKGAGAARLKGAGVLIVDDVLTTGATASELARMAYKCGAAFVKVLTYASTRQTANTLYGGFYEDKMV</sequence>
<dbReference type="PANTHER" id="PTHR47505">
    <property type="entry name" value="DNA UTILIZATION PROTEIN YHGH"/>
    <property type="match status" value="1"/>
</dbReference>
<organism evidence="3 4">
    <name type="scientific">Candidatus Caccalectryoclostridium excrementigallinarum</name>
    <dbReference type="NCBI Taxonomy" id="2840710"/>
    <lineage>
        <taxon>Bacteria</taxon>
        <taxon>Bacillati</taxon>
        <taxon>Bacillota</taxon>
        <taxon>Clostridia</taxon>
        <taxon>Christensenellales</taxon>
        <taxon>Christensenellaceae</taxon>
        <taxon>Christensenellaceae incertae sedis</taxon>
        <taxon>Candidatus Caccalectryoclostridium</taxon>
    </lineage>
</organism>
<dbReference type="PANTHER" id="PTHR47505:SF1">
    <property type="entry name" value="DNA UTILIZATION PROTEIN YHGH"/>
    <property type="match status" value="1"/>
</dbReference>
<dbReference type="Proteomes" id="UP000824145">
    <property type="component" value="Unassembled WGS sequence"/>
</dbReference>
<evidence type="ECO:0000313" key="3">
    <source>
        <dbReference type="EMBL" id="HIU63299.1"/>
    </source>
</evidence>
<evidence type="ECO:0000259" key="2">
    <source>
        <dbReference type="Pfam" id="PF18912"/>
    </source>
</evidence>
<dbReference type="EMBL" id="DVNJ01000031">
    <property type="protein sequence ID" value="HIU63299.1"/>
    <property type="molecule type" value="Genomic_DNA"/>
</dbReference>
<reference evidence="3" key="1">
    <citation type="submission" date="2020-10" db="EMBL/GenBank/DDBJ databases">
        <authorList>
            <person name="Gilroy R."/>
        </authorList>
    </citation>
    <scope>NUCLEOTIDE SEQUENCE</scope>
    <source>
        <strain evidence="3">9366</strain>
    </source>
</reference>
<dbReference type="AlphaFoldDB" id="A0A9D1MNM0"/>
<evidence type="ECO:0000313" key="4">
    <source>
        <dbReference type="Proteomes" id="UP000824145"/>
    </source>
</evidence>
<reference evidence="3" key="2">
    <citation type="journal article" date="2021" name="PeerJ">
        <title>Extensive microbial diversity within the chicken gut microbiome revealed by metagenomics and culture.</title>
        <authorList>
            <person name="Gilroy R."/>
            <person name="Ravi A."/>
            <person name="Getino M."/>
            <person name="Pursley I."/>
            <person name="Horton D.L."/>
            <person name="Alikhan N.F."/>
            <person name="Baker D."/>
            <person name="Gharbi K."/>
            <person name="Hall N."/>
            <person name="Watson M."/>
            <person name="Adriaenssens E.M."/>
            <person name="Foster-Nyarko E."/>
            <person name="Jarju S."/>
            <person name="Secka A."/>
            <person name="Antonio M."/>
            <person name="Oren A."/>
            <person name="Chaudhuri R.R."/>
            <person name="La Ragione R."/>
            <person name="Hildebrand F."/>
            <person name="Pallen M.J."/>
        </authorList>
    </citation>
    <scope>NUCLEOTIDE SEQUENCE</scope>
    <source>
        <strain evidence="3">9366</strain>
    </source>
</reference>
<dbReference type="Gene3D" id="3.40.50.2020">
    <property type="match status" value="1"/>
</dbReference>
<proteinExistence type="inferred from homology"/>
<comment type="similarity">
    <text evidence="1">Belongs to the ComF/GntX family.</text>
</comment>
<dbReference type="CDD" id="cd06223">
    <property type="entry name" value="PRTases_typeI"/>
    <property type="match status" value="1"/>
</dbReference>
<dbReference type="InterPro" id="IPR029057">
    <property type="entry name" value="PRTase-like"/>
</dbReference>
<evidence type="ECO:0000256" key="1">
    <source>
        <dbReference type="ARBA" id="ARBA00008007"/>
    </source>
</evidence>
<gene>
    <name evidence="3" type="ORF">IAB07_05990</name>
</gene>
<name>A0A9D1MNM0_9FIRM</name>
<protein>
    <submittedName>
        <fullName evidence="3">ComF family protein</fullName>
    </submittedName>
</protein>
<dbReference type="InterPro" id="IPR051910">
    <property type="entry name" value="ComF/GntX_DNA_util-trans"/>
</dbReference>
<dbReference type="InterPro" id="IPR044005">
    <property type="entry name" value="DZR_2"/>
</dbReference>
<dbReference type="SUPFAM" id="SSF53271">
    <property type="entry name" value="PRTase-like"/>
    <property type="match status" value="1"/>
</dbReference>